<gene>
    <name evidence="2" type="ORF">L249_4400</name>
</gene>
<evidence type="ECO:0000256" key="1">
    <source>
        <dbReference type="SAM" id="MobiDB-lite"/>
    </source>
</evidence>
<accession>A0A367L7F8</accession>
<proteinExistence type="predicted"/>
<protein>
    <submittedName>
        <fullName evidence="2">Uncharacterized protein</fullName>
    </submittedName>
</protein>
<feature type="compositionally biased region" description="Basic and acidic residues" evidence="1">
    <location>
        <begin position="104"/>
        <end position="114"/>
    </location>
</feature>
<feature type="region of interest" description="Disordered" evidence="1">
    <location>
        <begin position="1"/>
        <end position="31"/>
    </location>
</feature>
<name>A0A367L7F8_9HYPO</name>
<dbReference type="AlphaFoldDB" id="A0A367L7F8"/>
<organism evidence="2 3">
    <name type="scientific">Ophiocordyceps polyrhachis-furcata BCC 54312</name>
    <dbReference type="NCBI Taxonomy" id="1330021"/>
    <lineage>
        <taxon>Eukaryota</taxon>
        <taxon>Fungi</taxon>
        <taxon>Dikarya</taxon>
        <taxon>Ascomycota</taxon>
        <taxon>Pezizomycotina</taxon>
        <taxon>Sordariomycetes</taxon>
        <taxon>Hypocreomycetidae</taxon>
        <taxon>Hypocreales</taxon>
        <taxon>Ophiocordycipitaceae</taxon>
        <taxon>Ophiocordyceps</taxon>
    </lineage>
</organism>
<feature type="region of interest" description="Disordered" evidence="1">
    <location>
        <begin position="76"/>
        <end position="114"/>
    </location>
</feature>
<feature type="compositionally biased region" description="Pro residues" evidence="1">
    <location>
        <begin position="77"/>
        <end position="87"/>
    </location>
</feature>
<reference evidence="2 3" key="1">
    <citation type="journal article" date="2015" name="BMC Genomics">
        <title>Insights from the genome of Ophiocordyceps polyrhachis-furcata to pathogenicity and host specificity in insect fungi.</title>
        <authorList>
            <person name="Wichadakul D."/>
            <person name="Kobmoo N."/>
            <person name="Ingsriswang S."/>
            <person name="Tangphatsornruang S."/>
            <person name="Chantasingh D."/>
            <person name="Luangsa-ard J.J."/>
            <person name="Eurwilaichitr L."/>
        </authorList>
    </citation>
    <scope>NUCLEOTIDE SEQUENCE [LARGE SCALE GENOMIC DNA]</scope>
    <source>
        <strain evidence="2 3">BCC 54312</strain>
    </source>
</reference>
<evidence type="ECO:0000313" key="2">
    <source>
        <dbReference type="EMBL" id="RCI10349.1"/>
    </source>
</evidence>
<evidence type="ECO:0000313" key="3">
    <source>
        <dbReference type="Proteomes" id="UP000253664"/>
    </source>
</evidence>
<sequence>MRWRAPAAGFGDARHDDGTWPRCTRSARRPHSLLPPSLSHLSLSLSLSFSDGSERWNTAGFYTRGVERGLCKVAFIPPTPPSSPPRLPFRNKTQKQGKGGVCLKEWEKDNTGPT</sequence>
<keyword evidence="3" id="KW-1185">Reference proteome</keyword>
<dbReference type="Proteomes" id="UP000253664">
    <property type="component" value="Unassembled WGS sequence"/>
</dbReference>
<comment type="caution">
    <text evidence="2">The sequence shown here is derived from an EMBL/GenBank/DDBJ whole genome shotgun (WGS) entry which is preliminary data.</text>
</comment>
<dbReference type="EMBL" id="LKCN02000012">
    <property type="protein sequence ID" value="RCI10349.1"/>
    <property type="molecule type" value="Genomic_DNA"/>
</dbReference>